<name>A0A1I4B0Y1_9HYPH</name>
<dbReference type="SUPFAM" id="SSF53756">
    <property type="entry name" value="UDP-Glycosyltransferase/glycogen phosphorylase"/>
    <property type="match status" value="1"/>
</dbReference>
<dbReference type="EMBL" id="FOSN01000012">
    <property type="protein sequence ID" value="SFK62498.1"/>
    <property type="molecule type" value="Genomic_DNA"/>
</dbReference>
<dbReference type="InterPro" id="IPR055259">
    <property type="entry name" value="YkvP/CgeB_Glyco_trans-like"/>
</dbReference>
<evidence type="ECO:0000313" key="3">
    <source>
        <dbReference type="Proteomes" id="UP000198755"/>
    </source>
</evidence>
<accession>A0A1I4B0Y1</accession>
<evidence type="ECO:0000313" key="2">
    <source>
        <dbReference type="EMBL" id="SFK62498.1"/>
    </source>
</evidence>
<reference evidence="2 3" key="1">
    <citation type="submission" date="2016-10" db="EMBL/GenBank/DDBJ databases">
        <authorList>
            <person name="de Groot N.N."/>
        </authorList>
    </citation>
    <scope>NUCLEOTIDE SEQUENCE [LARGE SCALE GENOMIC DNA]</scope>
    <source>
        <strain evidence="2 3">NE2</strain>
    </source>
</reference>
<dbReference type="RefSeq" id="WP_091684542.1">
    <property type="nucleotide sequence ID" value="NZ_FOSN01000012.1"/>
</dbReference>
<dbReference type="Pfam" id="PF13524">
    <property type="entry name" value="Glyco_trans_1_2"/>
    <property type="match status" value="1"/>
</dbReference>
<protein>
    <submittedName>
        <fullName evidence="2">Spore maturation protein CgeB</fullName>
    </submittedName>
</protein>
<dbReference type="OrthoDB" id="110463at2"/>
<evidence type="ECO:0000259" key="1">
    <source>
        <dbReference type="Pfam" id="PF13524"/>
    </source>
</evidence>
<gene>
    <name evidence="2" type="ORF">SAMN05444581_11292</name>
</gene>
<proteinExistence type="predicted"/>
<feature type="domain" description="Spore protein YkvP/CgeB glycosyl transferase-like" evidence="1">
    <location>
        <begin position="188"/>
        <end position="320"/>
    </location>
</feature>
<dbReference type="AlphaFoldDB" id="A0A1I4B0Y1"/>
<dbReference type="Proteomes" id="UP000198755">
    <property type="component" value="Unassembled WGS sequence"/>
</dbReference>
<sequence>MNLLYVGLDGGTSGQRIAALRRLGHEVTVFDQYRAYPNNKFFRYWHIKTALLGFDWLVDRYMLSKLKGRSFDMVFVDHGDLISPKVVRAFKKAGKVVVNYNQDDPYSDRDGRRWRIFWRALPFYDLVVTTKNYRVEDALAKGARRVLAVRSPADEVIHRPVDLSADDLARFAADVVFVGTWMPERGPLLKRLAERGVPLRIYGERWHKAPEYDSLRSCVVLGNLEGELYTKAIRGASIALGLLSKGYGDLHTTRSVEIPAIGTLFCAERTADHMAMYKDGEEAVFWDDPDDCADKCLALLADPEKIRTIAAAGLARVRKNGDFNKVLLPKIIDEALGVRAEVSQLN</sequence>
<dbReference type="Gene3D" id="3.40.50.2000">
    <property type="entry name" value="Glycogen Phosphorylase B"/>
    <property type="match status" value="2"/>
</dbReference>
<organism evidence="2 3">
    <name type="scientific">Methylocapsa palsarum</name>
    <dbReference type="NCBI Taxonomy" id="1612308"/>
    <lineage>
        <taxon>Bacteria</taxon>
        <taxon>Pseudomonadati</taxon>
        <taxon>Pseudomonadota</taxon>
        <taxon>Alphaproteobacteria</taxon>
        <taxon>Hyphomicrobiales</taxon>
        <taxon>Beijerinckiaceae</taxon>
        <taxon>Methylocapsa</taxon>
    </lineage>
</organism>
<keyword evidence="3" id="KW-1185">Reference proteome</keyword>
<dbReference type="STRING" id="1612308.SAMN05444581_11292"/>